<evidence type="ECO:0000313" key="2">
    <source>
        <dbReference type="EMBL" id="KAE8962379.1"/>
    </source>
</evidence>
<dbReference type="AlphaFoldDB" id="A0A6A3GZ70"/>
<protein>
    <recommendedName>
        <fullName evidence="8">RxLR effector protein</fullName>
    </recommendedName>
</protein>
<evidence type="ECO:0000256" key="1">
    <source>
        <dbReference type="SAM" id="SignalP"/>
    </source>
</evidence>
<accession>A0A6A3GZ70</accession>
<reference evidence="5 6" key="1">
    <citation type="submission" date="2018-09" db="EMBL/GenBank/DDBJ databases">
        <title>Genomic investigation of the strawberry pathogen Phytophthora fragariae indicates pathogenicity is determined by transcriptional variation in three key races.</title>
        <authorList>
            <person name="Adams T.M."/>
            <person name="Armitage A.D."/>
            <person name="Sobczyk M.K."/>
            <person name="Bates H.J."/>
            <person name="Dunwell J.M."/>
            <person name="Nellist C.F."/>
            <person name="Harrison R.J."/>
        </authorList>
    </citation>
    <scope>NUCLEOTIDE SEQUENCE [LARGE SCALE GENOMIC DNA]</scope>
    <source>
        <strain evidence="4 6">BC-23</strain>
        <strain evidence="3 7">ONT-3</strain>
        <strain evidence="2 5">SCRP245</strain>
    </source>
</reference>
<evidence type="ECO:0000313" key="5">
    <source>
        <dbReference type="Proteomes" id="UP000460718"/>
    </source>
</evidence>
<dbReference type="EMBL" id="QXFW01005328">
    <property type="protein sequence ID" value="KAE8962379.1"/>
    <property type="molecule type" value="Genomic_DNA"/>
</dbReference>
<sequence length="69" mass="7493">MTACLRACLATSNLIILQSTLLSTPPSKQQLDLPSPDPAFSEAPHRTKHALGARSSHVHVCVFTYVFTD</sequence>
<evidence type="ECO:0008006" key="8">
    <source>
        <dbReference type="Google" id="ProtNLM"/>
    </source>
</evidence>
<evidence type="ECO:0000313" key="3">
    <source>
        <dbReference type="EMBL" id="KAE9095138.1"/>
    </source>
</evidence>
<gene>
    <name evidence="4" type="ORF">PF004_g29686</name>
    <name evidence="3" type="ORF">PF010_g16827</name>
    <name evidence="2" type="ORF">PF011_g29417</name>
</gene>
<dbReference type="Proteomes" id="UP000476176">
    <property type="component" value="Unassembled WGS sequence"/>
</dbReference>
<evidence type="ECO:0000313" key="6">
    <source>
        <dbReference type="Proteomes" id="UP000476176"/>
    </source>
</evidence>
<proteinExistence type="predicted"/>
<keyword evidence="1" id="KW-0732">Signal</keyword>
<evidence type="ECO:0000313" key="4">
    <source>
        <dbReference type="EMBL" id="KAE9164875.1"/>
    </source>
</evidence>
<organism evidence="2 5">
    <name type="scientific">Phytophthora fragariae</name>
    <dbReference type="NCBI Taxonomy" id="53985"/>
    <lineage>
        <taxon>Eukaryota</taxon>
        <taxon>Sar</taxon>
        <taxon>Stramenopiles</taxon>
        <taxon>Oomycota</taxon>
        <taxon>Peronosporomycetes</taxon>
        <taxon>Peronosporales</taxon>
        <taxon>Peronosporaceae</taxon>
        <taxon>Phytophthora</taxon>
    </lineage>
</organism>
<name>A0A6A3GZ70_9STRA</name>
<dbReference type="EMBL" id="QXFX01001175">
    <property type="protein sequence ID" value="KAE9095138.1"/>
    <property type="molecule type" value="Genomic_DNA"/>
</dbReference>
<dbReference type="Proteomes" id="UP000488956">
    <property type="component" value="Unassembled WGS sequence"/>
</dbReference>
<dbReference type="Proteomes" id="UP000460718">
    <property type="component" value="Unassembled WGS sequence"/>
</dbReference>
<evidence type="ECO:0000313" key="7">
    <source>
        <dbReference type="Proteomes" id="UP000488956"/>
    </source>
</evidence>
<comment type="caution">
    <text evidence="2">The sequence shown here is derived from an EMBL/GenBank/DDBJ whole genome shotgun (WGS) entry which is preliminary data.</text>
</comment>
<feature type="signal peptide" evidence="1">
    <location>
        <begin position="1"/>
        <end position="23"/>
    </location>
</feature>
<feature type="chain" id="PRO_5036379599" description="RxLR effector protein" evidence="1">
    <location>
        <begin position="24"/>
        <end position="69"/>
    </location>
</feature>
<dbReference type="EMBL" id="QXGC01005574">
    <property type="protein sequence ID" value="KAE9164875.1"/>
    <property type="molecule type" value="Genomic_DNA"/>
</dbReference>